<evidence type="ECO:0000313" key="2">
    <source>
        <dbReference type="EMBL" id="MBW96194.1"/>
    </source>
</evidence>
<sequence>MINRGPYAPMYNYFYLSTFYLTIILRKNERKYY</sequence>
<name>A0A2P2JRW7_RHIMU</name>
<keyword evidence="1" id="KW-1133">Transmembrane helix</keyword>
<protein>
    <submittedName>
        <fullName evidence="2">Uncharacterized protein</fullName>
    </submittedName>
</protein>
<dbReference type="AlphaFoldDB" id="A0A2P2JRW7"/>
<evidence type="ECO:0000256" key="1">
    <source>
        <dbReference type="SAM" id="Phobius"/>
    </source>
</evidence>
<proteinExistence type="predicted"/>
<keyword evidence="1" id="KW-0472">Membrane</keyword>
<organism evidence="2">
    <name type="scientific">Rhizophora mucronata</name>
    <name type="common">Asiatic mangrove</name>
    <dbReference type="NCBI Taxonomy" id="61149"/>
    <lineage>
        <taxon>Eukaryota</taxon>
        <taxon>Viridiplantae</taxon>
        <taxon>Streptophyta</taxon>
        <taxon>Embryophyta</taxon>
        <taxon>Tracheophyta</taxon>
        <taxon>Spermatophyta</taxon>
        <taxon>Magnoliopsida</taxon>
        <taxon>eudicotyledons</taxon>
        <taxon>Gunneridae</taxon>
        <taxon>Pentapetalae</taxon>
        <taxon>rosids</taxon>
        <taxon>fabids</taxon>
        <taxon>Malpighiales</taxon>
        <taxon>Rhizophoraceae</taxon>
        <taxon>Rhizophora</taxon>
    </lineage>
</organism>
<reference evidence="2" key="1">
    <citation type="submission" date="2018-02" db="EMBL/GenBank/DDBJ databases">
        <title>Rhizophora mucronata_Transcriptome.</title>
        <authorList>
            <person name="Meera S.P."/>
            <person name="Sreeshan A."/>
            <person name="Augustine A."/>
        </authorList>
    </citation>
    <scope>NUCLEOTIDE SEQUENCE</scope>
    <source>
        <tissue evidence="2">Leaf</tissue>
    </source>
</reference>
<dbReference type="EMBL" id="GGEC01015711">
    <property type="protein sequence ID" value="MBW96194.1"/>
    <property type="molecule type" value="Transcribed_RNA"/>
</dbReference>
<keyword evidence="1" id="KW-0812">Transmembrane</keyword>
<accession>A0A2P2JRW7</accession>
<feature type="transmembrane region" description="Helical" evidence="1">
    <location>
        <begin position="6"/>
        <end position="25"/>
    </location>
</feature>